<organism evidence="1 2">
    <name type="scientific">Aristaeella hokkaidonensis</name>
    <dbReference type="NCBI Taxonomy" id="3046382"/>
    <lineage>
        <taxon>Bacteria</taxon>
        <taxon>Bacillati</taxon>
        <taxon>Bacillota</taxon>
        <taxon>Clostridia</taxon>
        <taxon>Eubacteriales</taxon>
        <taxon>Aristaeellaceae</taxon>
        <taxon>Aristaeella</taxon>
    </lineage>
</organism>
<keyword evidence="2" id="KW-1185">Reference proteome</keyword>
<evidence type="ECO:0000313" key="2">
    <source>
        <dbReference type="Proteomes" id="UP000682782"/>
    </source>
</evidence>
<dbReference type="EMBL" id="CP068393">
    <property type="protein sequence ID" value="QUC66357.1"/>
    <property type="molecule type" value="Genomic_DNA"/>
</dbReference>
<sequence>MYQTQSYVYSLQYNGKPFDYYSVFDNNLINYTYGRASTDRDKISTMNINLLETIPPNHWINSTMLPLITFCKNQDYKGDYLFVDFSNAGSHFNHIEEDLAVLVSRYKVVYFYKIGQSTTQDMKKVFTKIACIFSEINNDLSYATKDQDNYISLFDDETDVVKKIDNCLSKLIFEKIAPEEKTIENVYSSNIFSNHYINVRNLFADGKLAALATTRLLHMIMNTTDLDFDAFVCASITGACLASYLSVYIKKPVLFLRNIGPDITTDDDLIVERIYPHKKYVYIFDFMCLGTEYQRMKLICSLKKSSIIHSFGISHYKKPNQGRTDQPDEVSKLDDIQTLFDINGFKQNYYACSVERTDLEDKKEQ</sequence>
<dbReference type="Proteomes" id="UP000682782">
    <property type="component" value="Chromosome"/>
</dbReference>
<proteinExistence type="predicted"/>
<accession>A0AC61MV76</accession>
<protein>
    <submittedName>
        <fullName evidence="1">Uncharacterized protein</fullName>
    </submittedName>
</protein>
<evidence type="ECO:0000313" key="1">
    <source>
        <dbReference type="EMBL" id="QUC66357.1"/>
    </source>
</evidence>
<name>A0AC61MV76_9FIRM</name>
<reference evidence="1" key="1">
    <citation type="submission" date="2021-01" db="EMBL/GenBank/DDBJ databases">
        <title>Complete genome sequence of Clostridiales bacterium R-7.</title>
        <authorList>
            <person name="Mahoney-Kurpe S.C."/>
            <person name="Palevich N."/>
            <person name="Koike S."/>
            <person name="Moon C.D."/>
            <person name="Attwood G.T."/>
        </authorList>
    </citation>
    <scope>NUCLEOTIDE SEQUENCE</scope>
    <source>
        <strain evidence="1">R-7</strain>
    </source>
</reference>
<gene>
    <name evidence="1" type="ORF">JYE49_10865</name>
</gene>